<comment type="caution">
    <text evidence="1">The sequence shown here is derived from an EMBL/GenBank/DDBJ whole genome shotgun (WGS) entry which is preliminary data.</text>
</comment>
<organism evidence="1 2">
    <name type="scientific">Pseudomonas neustonica</name>
    <dbReference type="NCBI Taxonomy" id="2487346"/>
    <lineage>
        <taxon>Bacteria</taxon>
        <taxon>Pseudomonadati</taxon>
        <taxon>Pseudomonadota</taxon>
        <taxon>Gammaproteobacteria</taxon>
        <taxon>Pseudomonadales</taxon>
        <taxon>Pseudomonadaceae</taxon>
        <taxon>Pseudomonas</taxon>
    </lineage>
</organism>
<evidence type="ECO:0000313" key="2">
    <source>
        <dbReference type="Proteomes" id="UP000275199"/>
    </source>
</evidence>
<proteinExistence type="predicted"/>
<dbReference type="RefSeq" id="WP_123891524.1">
    <property type="nucleotide sequence ID" value="NZ_RKKU01000076.1"/>
</dbReference>
<evidence type="ECO:0000313" key="1">
    <source>
        <dbReference type="EMBL" id="ROZ79923.1"/>
    </source>
</evidence>
<dbReference type="Proteomes" id="UP000275199">
    <property type="component" value="Unassembled WGS sequence"/>
</dbReference>
<keyword evidence="2" id="KW-1185">Reference proteome</keyword>
<name>A0ABX9XE84_9PSED</name>
<sequence>MISRYKWYKVRLPGSIDAVFTKLREAGYEPDSATGFLVDESAESFRYIWPSTISAIHVDSEGNTEYRQVATVNSQSVTVIAGPFIIFRFENPARSLREILNALEKSVGFGFACEQIVIRDELVRVALEGFSTRKLTSLKLSGVIPSARALARLDLVSKEGIDPASISLIDVANFTVDAASYEVTYNMIKGQIGFTRSGACKISGMLTPLILGKIEEAVLNNC</sequence>
<gene>
    <name evidence="1" type="ORF">EF096_20320</name>
</gene>
<protein>
    <submittedName>
        <fullName evidence="1">Uncharacterized protein</fullName>
    </submittedName>
</protein>
<accession>A0ABX9XE84</accession>
<reference evidence="1 2" key="1">
    <citation type="submission" date="2018-11" db="EMBL/GenBank/DDBJ databases">
        <authorList>
            <person name="Jang G.I."/>
            <person name="Hwang C.Y."/>
        </authorList>
    </citation>
    <scope>NUCLEOTIDE SEQUENCE [LARGE SCALE GENOMIC DNA]</scope>
    <source>
        <strain evidence="1 2">SSM26</strain>
    </source>
</reference>
<dbReference type="EMBL" id="RKKU01000076">
    <property type="protein sequence ID" value="ROZ79923.1"/>
    <property type="molecule type" value="Genomic_DNA"/>
</dbReference>